<organism evidence="1 2">
    <name type="scientific">Candidatus Faecivivens stercoripullorum</name>
    <dbReference type="NCBI Taxonomy" id="2840805"/>
    <lineage>
        <taxon>Bacteria</taxon>
        <taxon>Bacillati</taxon>
        <taxon>Bacillota</taxon>
        <taxon>Clostridia</taxon>
        <taxon>Eubacteriales</taxon>
        <taxon>Oscillospiraceae</taxon>
        <taxon>Oscillospiraceae incertae sedis</taxon>
        <taxon>Candidatus Faecivivens</taxon>
    </lineage>
</organism>
<dbReference type="EMBL" id="DVLW01000030">
    <property type="protein sequence ID" value="HIT93755.1"/>
    <property type="molecule type" value="Genomic_DNA"/>
</dbReference>
<comment type="caution">
    <text evidence="1">The sequence shown here is derived from an EMBL/GenBank/DDBJ whole genome shotgun (WGS) entry which is preliminary data.</text>
</comment>
<gene>
    <name evidence="1" type="ORF">IAC43_01065</name>
</gene>
<dbReference type="InterPro" id="IPR021808">
    <property type="entry name" value="DUF3383"/>
</dbReference>
<evidence type="ECO:0000313" key="1">
    <source>
        <dbReference type="EMBL" id="HIT93755.1"/>
    </source>
</evidence>
<dbReference type="Proteomes" id="UP000824160">
    <property type="component" value="Unassembled WGS sequence"/>
</dbReference>
<evidence type="ECO:0000313" key="2">
    <source>
        <dbReference type="Proteomes" id="UP000824160"/>
    </source>
</evidence>
<sequence>MSNLDKLVSITINLQATVADGVSFSNMLILGAAPASGSPQDIAAYGSLAEVQDAGWKVTGEEAEPVGIAARIAFANGAKLVYIGVVKAEETAVQAVTRSLDTEGWYVVAPAGVEPDEMEDLAEYIETTEKLLVYGYSQTDPVSQTELYRTAAVCCDHVYGTAVEAESGDGYKHIALCAKALQYTPGSETWAFKPVSSVTASQFTTAQMKTLEDAHTNYIASVGGRTITMNGQVKAGEWIDLIRFRDWLKNEMQVEVATLFLKRPKIPYTDSGIALIDKVMRTVLKRGQQNGGIAEDAYDSNENLIPGFTTSVPLAADISDSVKASRKLTGCTFSAIIAGAIHMVEINGDMVYSR</sequence>
<protein>
    <submittedName>
        <fullName evidence="1">DUF3383 family protein</fullName>
    </submittedName>
</protein>
<dbReference type="AlphaFoldDB" id="A0A9D1H4H9"/>
<name>A0A9D1H4H9_9FIRM</name>
<accession>A0A9D1H4H9</accession>
<proteinExistence type="predicted"/>
<reference evidence="1" key="2">
    <citation type="journal article" date="2021" name="PeerJ">
        <title>Extensive microbial diversity within the chicken gut microbiome revealed by metagenomics and culture.</title>
        <authorList>
            <person name="Gilroy R."/>
            <person name="Ravi A."/>
            <person name="Getino M."/>
            <person name="Pursley I."/>
            <person name="Horton D.L."/>
            <person name="Alikhan N.F."/>
            <person name="Baker D."/>
            <person name="Gharbi K."/>
            <person name="Hall N."/>
            <person name="Watson M."/>
            <person name="Adriaenssens E.M."/>
            <person name="Foster-Nyarko E."/>
            <person name="Jarju S."/>
            <person name="Secka A."/>
            <person name="Antonio M."/>
            <person name="Oren A."/>
            <person name="Chaudhuri R.R."/>
            <person name="La Ragione R."/>
            <person name="Hildebrand F."/>
            <person name="Pallen M.J."/>
        </authorList>
    </citation>
    <scope>NUCLEOTIDE SEQUENCE</scope>
    <source>
        <strain evidence="1">ChiBcec7-5410</strain>
    </source>
</reference>
<reference evidence="1" key="1">
    <citation type="submission" date="2020-10" db="EMBL/GenBank/DDBJ databases">
        <authorList>
            <person name="Gilroy R."/>
        </authorList>
    </citation>
    <scope>NUCLEOTIDE SEQUENCE</scope>
    <source>
        <strain evidence="1">ChiBcec7-5410</strain>
    </source>
</reference>
<dbReference type="Pfam" id="PF11863">
    <property type="entry name" value="DUF3383"/>
    <property type="match status" value="1"/>
</dbReference>